<evidence type="ECO:0000313" key="2">
    <source>
        <dbReference type="EMBL" id="KAJ7756951.1"/>
    </source>
</evidence>
<dbReference type="AlphaFoldDB" id="A0AAD7J8Q5"/>
<gene>
    <name evidence="2" type="ORF">B0H16DRAFT_1721423</name>
</gene>
<protein>
    <submittedName>
        <fullName evidence="2">Uncharacterized protein</fullName>
    </submittedName>
</protein>
<dbReference type="Proteomes" id="UP001215598">
    <property type="component" value="Unassembled WGS sequence"/>
</dbReference>
<dbReference type="EMBL" id="JARKIB010000045">
    <property type="protein sequence ID" value="KAJ7756951.1"/>
    <property type="molecule type" value="Genomic_DNA"/>
</dbReference>
<accession>A0AAD7J8Q5</accession>
<evidence type="ECO:0000256" key="1">
    <source>
        <dbReference type="SAM" id="MobiDB-lite"/>
    </source>
</evidence>
<feature type="region of interest" description="Disordered" evidence="1">
    <location>
        <begin position="63"/>
        <end position="103"/>
    </location>
</feature>
<organism evidence="2 3">
    <name type="scientific">Mycena metata</name>
    <dbReference type="NCBI Taxonomy" id="1033252"/>
    <lineage>
        <taxon>Eukaryota</taxon>
        <taxon>Fungi</taxon>
        <taxon>Dikarya</taxon>
        <taxon>Basidiomycota</taxon>
        <taxon>Agaricomycotina</taxon>
        <taxon>Agaricomycetes</taxon>
        <taxon>Agaricomycetidae</taxon>
        <taxon>Agaricales</taxon>
        <taxon>Marasmiineae</taxon>
        <taxon>Mycenaceae</taxon>
        <taxon>Mycena</taxon>
    </lineage>
</organism>
<comment type="caution">
    <text evidence="2">The sequence shown here is derived from an EMBL/GenBank/DDBJ whole genome shotgun (WGS) entry which is preliminary data.</text>
</comment>
<proteinExistence type="predicted"/>
<keyword evidence="3" id="KW-1185">Reference proteome</keyword>
<name>A0AAD7J8Q5_9AGAR</name>
<evidence type="ECO:0000313" key="3">
    <source>
        <dbReference type="Proteomes" id="UP001215598"/>
    </source>
</evidence>
<reference evidence="2" key="1">
    <citation type="submission" date="2023-03" db="EMBL/GenBank/DDBJ databases">
        <title>Massive genome expansion in bonnet fungi (Mycena s.s.) driven by repeated elements and novel gene families across ecological guilds.</title>
        <authorList>
            <consortium name="Lawrence Berkeley National Laboratory"/>
            <person name="Harder C.B."/>
            <person name="Miyauchi S."/>
            <person name="Viragh M."/>
            <person name="Kuo A."/>
            <person name="Thoen E."/>
            <person name="Andreopoulos B."/>
            <person name="Lu D."/>
            <person name="Skrede I."/>
            <person name="Drula E."/>
            <person name="Henrissat B."/>
            <person name="Morin E."/>
            <person name="Kohler A."/>
            <person name="Barry K."/>
            <person name="LaButti K."/>
            <person name="Morin E."/>
            <person name="Salamov A."/>
            <person name="Lipzen A."/>
            <person name="Mereny Z."/>
            <person name="Hegedus B."/>
            <person name="Baldrian P."/>
            <person name="Stursova M."/>
            <person name="Weitz H."/>
            <person name="Taylor A."/>
            <person name="Grigoriev I.V."/>
            <person name="Nagy L.G."/>
            <person name="Martin F."/>
            <person name="Kauserud H."/>
        </authorList>
    </citation>
    <scope>NUCLEOTIDE SEQUENCE</scope>
    <source>
        <strain evidence="2">CBHHK182m</strain>
    </source>
</reference>
<sequence length="103" mass="10600">MSAGDEIGACCCGLCLLCGVGVLSTWCNGGVRGRGGRGCPCFNQSSNEDSMDRWDKDKAKLRTETSQPGLTGPMTIASSHPEPSPTSGTTVTYNAMPAPGDGK</sequence>